<dbReference type="Gramene" id="TraesLDM1B03G00334620.1">
    <property type="protein sequence ID" value="TraesLDM1B03G00334620.1.CDS1"/>
    <property type="gene ID" value="TraesLDM1B03G00334620"/>
</dbReference>
<dbReference type="EnsemblPlants" id="TraesCS1B02G303400.1">
    <property type="protein sequence ID" value="TraesCS1B02G303400.1.cds1"/>
    <property type="gene ID" value="TraesCS1B02G303400"/>
</dbReference>
<feature type="compositionally biased region" description="Polar residues" evidence="2">
    <location>
        <begin position="1"/>
        <end position="17"/>
    </location>
</feature>
<keyword evidence="1" id="KW-0175">Coiled coil</keyword>
<dbReference type="Gramene" id="TraesCS1B03G0838300.1">
    <property type="protein sequence ID" value="TraesCS1B03G0838300.1.CDS1"/>
    <property type="gene ID" value="TraesCS1B03G0838300"/>
</dbReference>
<proteinExistence type="predicted"/>
<organism evidence="3">
    <name type="scientific">Triticum aestivum</name>
    <name type="common">Wheat</name>
    <dbReference type="NCBI Taxonomy" id="4565"/>
    <lineage>
        <taxon>Eukaryota</taxon>
        <taxon>Viridiplantae</taxon>
        <taxon>Streptophyta</taxon>
        <taxon>Embryophyta</taxon>
        <taxon>Tracheophyta</taxon>
        <taxon>Spermatophyta</taxon>
        <taxon>Magnoliopsida</taxon>
        <taxon>Liliopsida</taxon>
        <taxon>Poales</taxon>
        <taxon>Poaceae</taxon>
        <taxon>BOP clade</taxon>
        <taxon>Pooideae</taxon>
        <taxon>Triticodae</taxon>
        <taxon>Triticeae</taxon>
        <taxon>Triticinae</taxon>
        <taxon>Triticum</taxon>
    </lineage>
</organism>
<protein>
    <submittedName>
        <fullName evidence="3">Uncharacterized protein</fullName>
    </submittedName>
</protein>
<dbReference type="OrthoDB" id="672329at2759"/>
<sequence>MEEKVSQPTKDGQQPISATKVVSDVRTQHTKKPKFLQHVGIQHVHERTSGTNLEAQLAAEKKGSAELREIVNTLTKKVEESKEARARQEEEYKKKQAEMDAKLDLLLSQR</sequence>
<feature type="coiled-coil region" evidence="1">
    <location>
        <begin position="64"/>
        <end position="105"/>
    </location>
</feature>
<dbReference type="Gramene" id="TraesWEE_scaffold_050342_01G000100.1">
    <property type="protein sequence ID" value="TraesWEE_scaffold_050342_01G000100.1"/>
    <property type="gene ID" value="TraesWEE_scaffold_050342_01G000100"/>
</dbReference>
<dbReference type="Proteomes" id="UP000019116">
    <property type="component" value="Chromosome 1B"/>
</dbReference>
<dbReference type="OMA" id="YIMGRRR"/>
<evidence type="ECO:0000313" key="3">
    <source>
        <dbReference type="EnsemblPlants" id="TraesCS1B02G303400.1.cds1"/>
    </source>
</evidence>
<name>A0A3B5Z069_WHEAT</name>
<reference evidence="3" key="2">
    <citation type="submission" date="2018-10" db="UniProtKB">
        <authorList>
            <consortium name="EnsemblPlants"/>
        </authorList>
    </citation>
    <scope>IDENTIFICATION</scope>
</reference>
<feature type="region of interest" description="Disordered" evidence="2">
    <location>
        <begin position="1"/>
        <end position="28"/>
    </location>
</feature>
<keyword evidence="4" id="KW-1185">Reference proteome</keyword>
<dbReference type="Gramene" id="TraesJUL1B03G00334440.1">
    <property type="protein sequence ID" value="TraesJUL1B03G00334440.1.CDS1"/>
    <property type="gene ID" value="TraesJUL1B03G00334440"/>
</dbReference>
<dbReference type="Gramene" id="TraesNOR1B03G00338320.1">
    <property type="protein sequence ID" value="TraesNOR1B03G00338320.1.CDS1"/>
    <property type="gene ID" value="TraesNOR1B03G00338320"/>
</dbReference>
<dbReference type="AlphaFoldDB" id="A0A3B5Z069"/>
<evidence type="ECO:0000256" key="2">
    <source>
        <dbReference type="SAM" id="MobiDB-lite"/>
    </source>
</evidence>
<evidence type="ECO:0000256" key="1">
    <source>
        <dbReference type="SAM" id="Coils"/>
    </source>
</evidence>
<dbReference type="Gramene" id="TraesJAG1B03G00334060.1">
    <property type="protein sequence ID" value="TraesJAG1B03G00334060.1.CDS1"/>
    <property type="gene ID" value="TraesJAG1B03G00334060"/>
</dbReference>
<dbReference type="SMR" id="A0A3B5Z069"/>
<dbReference type="Gramene" id="TraesCLE_scaffold_039099_01G000100.1">
    <property type="protein sequence ID" value="TraesCLE_scaffold_039099_01G000100.1"/>
    <property type="gene ID" value="TraesCLE_scaffold_039099_01G000100"/>
</dbReference>
<evidence type="ECO:0000313" key="4">
    <source>
        <dbReference type="Proteomes" id="UP000019116"/>
    </source>
</evidence>
<accession>A0A3B5Z069</accession>
<dbReference type="Gramene" id="TraesPARA_EIv1.0_0183450.1">
    <property type="protein sequence ID" value="TraesPARA_EIv1.0_0183450.1.CDS1"/>
    <property type="gene ID" value="TraesPARA_EIv1.0_0183450"/>
</dbReference>
<dbReference type="Gramene" id="TraesCS1B02G303400.1">
    <property type="protein sequence ID" value="TraesCS1B02G303400.1.cds1"/>
    <property type="gene ID" value="TraesCS1B02G303400"/>
</dbReference>
<dbReference type="Gramene" id="TraesSTA1B03G00333040.1">
    <property type="protein sequence ID" value="TraesSTA1B03G00333040.1.CDS1"/>
    <property type="gene ID" value="TraesSTA1B03G00333040"/>
</dbReference>
<reference evidence="3" key="1">
    <citation type="submission" date="2018-08" db="EMBL/GenBank/DDBJ databases">
        <authorList>
            <person name="Rossello M."/>
        </authorList>
    </citation>
    <scope>NUCLEOTIDE SEQUENCE [LARGE SCALE GENOMIC DNA]</scope>
    <source>
        <strain evidence="3">cv. Chinese Spring</strain>
    </source>
</reference>
<dbReference type="Gramene" id="TraesSYM1B03G00341550.1">
    <property type="protein sequence ID" value="TraesSYM1B03G00341550.1.CDS1"/>
    <property type="gene ID" value="TraesSYM1B03G00341550"/>
</dbReference>
<dbReference type="Gramene" id="TraesROB_scaffold_037945_01G000100.1">
    <property type="protein sequence ID" value="TraesROB_scaffold_037945_01G000100.1"/>
    <property type="gene ID" value="TraesROB_scaffold_037945_01G000100"/>
</dbReference>
<dbReference type="Gramene" id="TraesMAC1B03G00336340.1">
    <property type="protein sequence ID" value="TraesMAC1B03G00336340.1.CDS1"/>
    <property type="gene ID" value="TraesMAC1B03G00336340"/>
</dbReference>